<dbReference type="Pfam" id="PF02298">
    <property type="entry name" value="Cu_bind_like"/>
    <property type="match status" value="1"/>
</dbReference>
<keyword evidence="5" id="KW-0472">Membrane</keyword>
<keyword evidence="4" id="KW-0732">Signal</keyword>
<dbReference type="Proteomes" id="UP000596660">
    <property type="component" value="Unplaced"/>
</dbReference>
<keyword evidence="13" id="KW-1185">Reference proteome</keyword>
<dbReference type="CDD" id="cd11019">
    <property type="entry name" value="OsENODL1_like"/>
    <property type="match status" value="1"/>
</dbReference>
<evidence type="ECO:0000259" key="11">
    <source>
        <dbReference type="PROSITE" id="PS51485"/>
    </source>
</evidence>
<keyword evidence="2" id="KW-1003">Cell membrane</keyword>
<feature type="compositionally biased region" description="Pro residues" evidence="10">
    <location>
        <begin position="121"/>
        <end position="130"/>
    </location>
</feature>
<evidence type="ECO:0000256" key="2">
    <source>
        <dbReference type="ARBA" id="ARBA00022475"/>
    </source>
</evidence>
<dbReference type="InterPro" id="IPR039391">
    <property type="entry name" value="Phytocyanin-like"/>
</dbReference>
<dbReference type="GO" id="GO:0005886">
    <property type="term" value="C:plasma membrane"/>
    <property type="evidence" value="ECO:0007669"/>
    <property type="project" value="UniProtKB-SubCell"/>
</dbReference>
<keyword evidence="7" id="KW-0325">Glycoprotein</keyword>
<dbReference type="InterPro" id="IPR008972">
    <property type="entry name" value="Cupredoxin"/>
</dbReference>
<dbReference type="PROSITE" id="PS51485">
    <property type="entry name" value="PHYTOCYANIN"/>
    <property type="match status" value="1"/>
</dbReference>
<feature type="compositionally biased region" description="Low complexity" evidence="10">
    <location>
        <begin position="131"/>
        <end position="161"/>
    </location>
</feature>
<keyword evidence="3" id="KW-0336">GPI-anchor</keyword>
<dbReference type="SUPFAM" id="SSF49503">
    <property type="entry name" value="Cupredoxins"/>
    <property type="match status" value="1"/>
</dbReference>
<evidence type="ECO:0000256" key="3">
    <source>
        <dbReference type="ARBA" id="ARBA00022622"/>
    </source>
</evidence>
<reference evidence="12" key="1">
    <citation type="journal article" date="2017" name="Nature">
        <title>The genome of Chenopodium quinoa.</title>
        <authorList>
            <person name="Jarvis D.E."/>
            <person name="Ho Y.S."/>
            <person name="Lightfoot D.J."/>
            <person name="Schmoeckel S.M."/>
            <person name="Li B."/>
            <person name="Borm T.J.A."/>
            <person name="Ohyanagi H."/>
            <person name="Mineta K."/>
            <person name="Michell C.T."/>
            <person name="Saber N."/>
            <person name="Kharbatia N.M."/>
            <person name="Rupper R.R."/>
            <person name="Sharp A.R."/>
            <person name="Dally N."/>
            <person name="Boughton B.A."/>
            <person name="Woo Y.H."/>
            <person name="Gao G."/>
            <person name="Schijlen E.G.W.M."/>
            <person name="Guo X."/>
            <person name="Momin A.A."/>
            <person name="Negrao S."/>
            <person name="Al-Babili S."/>
            <person name="Gehring C."/>
            <person name="Roessner U."/>
            <person name="Jung C."/>
            <person name="Murphy K."/>
            <person name="Arold S.T."/>
            <person name="Gojobori T."/>
            <person name="van der Linden C.G."/>
            <person name="van Loo E.N."/>
            <person name="Jellen E.N."/>
            <person name="Maughan P.J."/>
            <person name="Tester M."/>
        </authorList>
    </citation>
    <scope>NUCLEOTIDE SEQUENCE [LARGE SCALE GENOMIC DNA]</scope>
    <source>
        <strain evidence="12">cv. PI 614886</strain>
    </source>
</reference>
<name>A0A803MLS0_CHEQI</name>
<dbReference type="EnsemblPlants" id="AUR62031882-RA">
    <property type="protein sequence ID" value="AUR62031882-RA:cds"/>
    <property type="gene ID" value="AUR62031882"/>
</dbReference>
<dbReference type="FunFam" id="2.60.40.420:FF:000010">
    <property type="entry name" value="Early nodulin-like protein 1"/>
    <property type="match status" value="1"/>
</dbReference>
<evidence type="ECO:0000313" key="13">
    <source>
        <dbReference type="Proteomes" id="UP000596660"/>
    </source>
</evidence>
<evidence type="ECO:0000256" key="6">
    <source>
        <dbReference type="ARBA" id="ARBA00023157"/>
    </source>
</evidence>
<evidence type="ECO:0000256" key="9">
    <source>
        <dbReference type="ARBA" id="ARBA00035011"/>
    </source>
</evidence>
<evidence type="ECO:0000256" key="10">
    <source>
        <dbReference type="SAM" id="MobiDB-lite"/>
    </source>
</evidence>
<evidence type="ECO:0000313" key="12">
    <source>
        <dbReference type="EnsemblPlants" id="AUR62031882-RA:cds"/>
    </source>
</evidence>
<dbReference type="InterPro" id="IPR003245">
    <property type="entry name" value="Phytocyanin_dom"/>
</dbReference>
<dbReference type="Gene3D" id="2.60.40.420">
    <property type="entry name" value="Cupredoxins - blue copper proteins"/>
    <property type="match status" value="1"/>
</dbReference>
<dbReference type="Gramene" id="AUR62031882-RA">
    <property type="protein sequence ID" value="AUR62031882-RA:cds"/>
    <property type="gene ID" value="AUR62031882"/>
</dbReference>
<feature type="domain" description="Phytocyanin" evidence="11">
    <location>
        <begin position="17"/>
        <end position="119"/>
    </location>
</feature>
<accession>A0A803MLS0</accession>
<evidence type="ECO:0000256" key="1">
    <source>
        <dbReference type="ARBA" id="ARBA00004609"/>
    </source>
</evidence>
<evidence type="ECO:0000256" key="5">
    <source>
        <dbReference type="ARBA" id="ARBA00023136"/>
    </source>
</evidence>
<organism evidence="12 13">
    <name type="scientific">Chenopodium quinoa</name>
    <name type="common">Quinoa</name>
    <dbReference type="NCBI Taxonomy" id="63459"/>
    <lineage>
        <taxon>Eukaryota</taxon>
        <taxon>Viridiplantae</taxon>
        <taxon>Streptophyta</taxon>
        <taxon>Embryophyta</taxon>
        <taxon>Tracheophyta</taxon>
        <taxon>Spermatophyta</taxon>
        <taxon>Magnoliopsida</taxon>
        <taxon>eudicotyledons</taxon>
        <taxon>Gunneridae</taxon>
        <taxon>Pentapetalae</taxon>
        <taxon>Caryophyllales</taxon>
        <taxon>Chenopodiaceae</taxon>
        <taxon>Chenopodioideae</taxon>
        <taxon>Atripliceae</taxon>
        <taxon>Chenopodium</taxon>
    </lineage>
</organism>
<sequence>MISVIIGMQLGVVDCFKSFDVGGNFTWRVPDGNDTEFFDHWAESQRFHIGDSLHFQYKNDSVLMVDKYGCYHCNKSNATATYTDGNTVIKLERPGYIYFISGNEDHCRKGQRLIVDVISPHSPPVAPPPGSHGQPPESPAPAAESPAPTAESPAPTAKPSSGSQLQVSALVGLVATSLFFV</sequence>
<dbReference type="OMA" id="APCALFM"/>
<comment type="subcellular location">
    <subcellularLocation>
        <location evidence="1">Cell membrane</location>
        <topology evidence="1">Lipid-anchor</topology>
        <topology evidence="1">GPI-anchor</topology>
    </subcellularLocation>
</comment>
<dbReference type="GO" id="GO:0098552">
    <property type="term" value="C:side of membrane"/>
    <property type="evidence" value="ECO:0007669"/>
    <property type="project" value="UniProtKB-KW"/>
</dbReference>
<keyword evidence="6" id="KW-1015">Disulfide bond</keyword>
<dbReference type="PANTHER" id="PTHR33021">
    <property type="entry name" value="BLUE COPPER PROTEIN"/>
    <property type="match status" value="1"/>
</dbReference>
<protein>
    <recommendedName>
        <fullName evidence="11">Phytocyanin domain-containing protein</fullName>
    </recommendedName>
</protein>
<dbReference type="GO" id="GO:0009055">
    <property type="term" value="F:electron transfer activity"/>
    <property type="evidence" value="ECO:0007669"/>
    <property type="project" value="InterPro"/>
</dbReference>
<dbReference type="InterPro" id="IPR041846">
    <property type="entry name" value="ENL_dom"/>
</dbReference>
<feature type="region of interest" description="Disordered" evidence="10">
    <location>
        <begin position="119"/>
        <end position="164"/>
    </location>
</feature>
<keyword evidence="8" id="KW-0449">Lipoprotein</keyword>
<dbReference type="AlphaFoldDB" id="A0A803MLS0"/>
<comment type="similarity">
    <text evidence="9">Belongs to the early nodulin-like (ENODL) family.</text>
</comment>
<dbReference type="PANTHER" id="PTHR33021:SF234">
    <property type="entry name" value="EARLY NODULIN-LIKE PROTEIN 7"/>
    <property type="match status" value="1"/>
</dbReference>
<evidence type="ECO:0000256" key="4">
    <source>
        <dbReference type="ARBA" id="ARBA00022729"/>
    </source>
</evidence>
<evidence type="ECO:0000256" key="7">
    <source>
        <dbReference type="ARBA" id="ARBA00023180"/>
    </source>
</evidence>
<proteinExistence type="inferred from homology"/>
<reference evidence="12" key="2">
    <citation type="submission" date="2021-03" db="UniProtKB">
        <authorList>
            <consortium name="EnsemblPlants"/>
        </authorList>
    </citation>
    <scope>IDENTIFICATION</scope>
</reference>
<evidence type="ECO:0000256" key="8">
    <source>
        <dbReference type="ARBA" id="ARBA00023288"/>
    </source>
</evidence>